<keyword evidence="4" id="KW-0540">Nuclease</keyword>
<comment type="caution">
    <text evidence="4">The sequence shown here is derived from an EMBL/GenBank/DDBJ whole genome shotgun (WGS) entry which is preliminary data.</text>
</comment>
<evidence type="ECO:0000313" key="5">
    <source>
        <dbReference type="Proteomes" id="UP001595445"/>
    </source>
</evidence>
<evidence type="ECO:0000259" key="2">
    <source>
        <dbReference type="Pfam" id="PF05876"/>
    </source>
</evidence>
<evidence type="ECO:0000313" key="4">
    <source>
        <dbReference type="EMBL" id="MFC3088518.1"/>
    </source>
</evidence>
<organism evidence="4 5">
    <name type="scientific">Tabrizicola soli</name>
    <dbReference type="NCBI Taxonomy" id="2185115"/>
    <lineage>
        <taxon>Bacteria</taxon>
        <taxon>Pseudomonadati</taxon>
        <taxon>Pseudomonadota</taxon>
        <taxon>Alphaproteobacteria</taxon>
        <taxon>Rhodobacterales</taxon>
        <taxon>Paracoccaceae</taxon>
        <taxon>Tabrizicola</taxon>
    </lineage>
</organism>
<dbReference type="GO" id="GO:0004519">
    <property type="term" value="F:endonuclease activity"/>
    <property type="evidence" value="ECO:0007669"/>
    <property type="project" value="UniProtKB-KW"/>
</dbReference>
<feature type="domain" description="Phage terminase large subunit GpA ATPase" evidence="2">
    <location>
        <begin position="53"/>
        <end position="304"/>
    </location>
</feature>
<keyword evidence="4" id="KW-0255">Endonuclease</keyword>
<dbReference type="RefSeq" id="WP_197644667.1">
    <property type="nucleotide sequence ID" value="NZ_JAEACP010000012.1"/>
</dbReference>
<dbReference type="InterPro" id="IPR027417">
    <property type="entry name" value="P-loop_NTPase"/>
</dbReference>
<dbReference type="InterPro" id="IPR046453">
    <property type="entry name" value="GpA_ATPase"/>
</dbReference>
<dbReference type="EMBL" id="JBHRSM010000053">
    <property type="protein sequence ID" value="MFC3088518.1"/>
    <property type="molecule type" value="Genomic_DNA"/>
</dbReference>
<feature type="region of interest" description="Disordered" evidence="1">
    <location>
        <begin position="672"/>
        <end position="693"/>
    </location>
</feature>
<dbReference type="InterPro" id="IPR046454">
    <property type="entry name" value="GpA_endonuclease"/>
</dbReference>
<gene>
    <name evidence="4" type="ORF">ACFOD6_20970</name>
</gene>
<dbReference type="Gene3D" id="3.40.50.300">
    <property type="entry name" value="P-loop containing nucleotide triphosphate hydrolases"/>
    <property type="match status" value="1"/>
</dbReference>
<name>A0ABV7DZH2_9RHOB</name>
<protein>
    <submittedName>
        <fullName evidence="4">Terminase gpA endonuclease subunit</fullName>
    </submittedName>
</protein>
<feature type="domain" description="Terminase large subunit GpA endonuclease" evidence="3">
    <location>
        <begin position="315"/>
        <end position="612"/>
    </location>
</feature>
<reference evidence="5" key="1">
    <citation type="journal article" date="2019" name="Int. J. Syst. Evol. Microbiol.">
        <title>The Global Catalogue of Microorganisms (GCM) 10K type strain sequencing project: providing services to taxonomists for standard genome sequencing and annotation.</title>
        <authorList>
            <consortium name="The Broad Institute Genomics Platform"/>
            <consortium name="The Broad Institute Genome Sequencing Center for Infectious Disease"/>
            <person name="Wu L."/>
            <person name="Ma J."/>
        </authorList>
    </citation>
    <scope>NUCLEOTIDE SEQUENCE [LARGE SCALE GENOMIC DNA]</scope>
    <source>
        <strain evidence="5">KCTC 62102</strain>
    </source>
</reference>
<dbReference type="Pfam" id="PF05876">
    <property type="entry name" value="GpA_ATPase"/>
    <property type="match status" value="1"/>
</dbReference>
<sequence>MTVAVLPQKQMRARACVAFKNTTRRIFKAKPAMTGTEYANRYGKLVEGGKVMNWETYDFQVDILNDLCDSTVPELVVMKSARMGISECLNHAQQYWLHYDPQPVAMYRPNQAMAEGYMRKRFDIRMMRIKEMREIAFLTPKGKKTETLLERHFKNGATYICLGAEAEDNFSDHTLKKIYLDEFDRDGYAPVKGGGDKWDMGRRRLAQFWDGQISAISTPKFPVEEGGRMHRLFLGSDQRHRHVCCPHCGYDFVPHWGDAESIGGMRWNKENPEEVWYECHNPDLEERCRIEEHHKVAMDKAGRWVPHRPEEKIRRGYHLWAWFSRAPKSTWKHIVREWLEACASGPTQIQSFKNEVLGLPFSNAIGQAAAEVDALMGCIADCGGEVPAWAVGLVWGVDRQRGGLDESQSYLEASLWAFGPGRRPFLVGHWILDEFPQNDPRAWDALETLASRTFTDSEGRPRRADALAIDHNGGSSNRVVEWLARMRKKPGRAKWFAVRGESKGNGARGKSIWPTTGAKNVAGLYTIDVDLVKDELAPILADGILEFNANPIEGSVDFSDRTEAERYFKRLLLEKQYPVPGRPGQTIWKAPKGLGRNGNEPGDCFGYAYATTYGLAQMAGGQRWRRLFARENKFQAAAVRHIEDAEVIVEDALVEEPAPPAPQEATRIKVPKNTNVPRHNGPPRPGLIRVGRF</sequence>
<dbReference type="Proteomes" id="UP001595445">
    <property type="component" value="Unassembled WGS sequence"/>
</dbReference>
<evidence type="ECO:0000256" key="1">
    <source>
        <dbReference type="SAM" id="MobiDB-lite"/>
    </source>
</evidence>
<dbReference type="Pfam" id="PF20454">
    <property type="entry name" value="GpA_nuclease"/>
    <property type="match status" value="1"/>
</dbReference>
<proteinExistence type="predicted"/>
<keyword evidence="5" id="KW-1185">Reference proteome</keyword>
<evidence type="ECO:0000259" key="3">
    <source>
        <dbReference type="Pfam" id="PF20454"/>
    </source>
</evidence>
<keyword evidence="4" id="KW-0378">Hydrolase</keyword>
<accession>A0ABV7DZH2</accession>